<gene>
    <name evidence="2" type="ORF">AAIK43_22215</name>
</gene>
<protein>
    <recommendedName>
        <fullName evidence="4">MFS transporter</fullName>
    </recommendedName>
</protein>
<dbReference type="RefSeq" id="WP_209167071.1">
    <property type="nucleotide sequence ID" value="NZ_CP154792.1"/>
</dbReference>
<proteinExistence type="predicted"/>
<evidence type="ECO:0008006" key="4">
    <source>
        <dbReference type="Google" id="ProtNLM"/>
    </source>
</evidence>
<evidence type="ECO:0000256" key="1">
    <source>
        <dbReference type="SAM" id="Phobius"/>
    </source>
</evidence>
<evidence type="ECO:0000313" key="3">
    <source>
        <dbReference type="Proteomes" id="UP001446337"/>
    </source>
</evidence>
<reference evidence="2 3" key="1">
    <citation type="submission" date="2024-05" db="EMBL/GenBank/DDBJ databases">
        <title>Achromobacter denitrificans. BP1, complete genome.</title>
        <authorList>
            <person name="Zhang B."/>
        </authorList>
    </citation>
    <scope>NUCLEOTIDE SEQUENCE [LARGE SCALE GENOMIC DNA]</scope>
    <source>
        <strain evidence="2 3">BP1</strain>
    </source>
</reference>
<accession>A0ABZ3FWE7</accession>
<sequence>MDRKEYDVGAEIDRRPIGSRQWALFGLCALVILLDGFDIQVVSFTAPLLAGFWCK</sequence>
<organism evidence="2 3">
    <name type="scientific">Achromobacter denitrificans</name>
    <name type="common">Alcaligenes denitrificans</name>
    <dbReference type="NCBI Taxonomy" id="32002"/>
    <lineage>
        <taxon>Bacteria</taxon>
        <taxon>Pseudomonadati</taxon>
        <taxon>Pseudomonadota</taxon>
        <taxon>Betaproteobacteria</taxon>
        <taxon>Burkholderiales</taxon>
        <taxon>Alcaligenaceae</taxon>
        <taxon>Achromobacter</taxon>
    </lineage>
</organism>
<keyword evidence="1" id="KW-1133">Transmembrane helix</keyword>
<dbReference type="EMBL" id="CP154792">
    <property type="protein sequence ID" value="XAN14088.1"/>
    <property type="molecule type" value="Genomic_DNA"/>
</dbReference>
<keyword evidence="3" id="KW-1185">Reference proteome</keyword>
<keyword evidence="1" id="KW-0812">Transmembrane</keyword>
<evidence type="ECO:0000313" key="2">
    <source>
        <dbReference type="EMBL" id="XAN14088.1"/>
    </source>
</evidence>
<feature type="transmembrane region" description="Helical" evidence="1">
    <location>
        <begin position="22"/>
        <end position="53"/>
    </location>
</feature>
<name>A0ABZ3FWE7_ACHDE</name>
<keyword evidence="1" id="KW-0472">Membrane</keyword>
<dbReference type="Proteomes" id="UP001446337">
    <property type="component" value="Chromosome"/>
</dbReference>